<dbReference type="AlphaFoldDB" id="A0AAW1M7I6"/>
<evidence type="ECO:0000313" key="9">
    <source>
        <dbReference type="EMBL" id="KAK9740532.1"/>
    </source>
</evidence>
<evidence type="ECO:0000256" key="5">
    <source>
        <dbReference type="ARBA" id="ARBA00023203"/>
    </source>
</evidence>
<evidence type="ECO:0000256" key="7">
    <source>
        <dbReference type="SAM" id="SignalP"/>
    </source>
</evidence>
<dbReference type="InterPro" id="IPR036961">
    <property type="entry name" value="Kinesin_motor_dom_sf"/>
</dbReference>
<dbReference type="GO" id="GO:0051015">
    <property type="term" value="F:actin filament binding"/>
    <property type="evidence" value="ECO:0007669"/>
    <property type="project" value="TreeGrafter"/>
</dbReference>
<gene>
    <name evidence="9" type="ORF">RND81_03G042300</name>
</gene>
<keyword evidence="10" id="KW-1185">Reference proteome</keyword>
<evidence type="ECO:0000259" key="8">
    <source>
        <dbReference type="PROSITE" id="PS51456"/>
    </source>
</evidence>
<comment type="caution">
    <text evidence="6">Lacks conserved residue(s) required for the propagation of feature annotation.</text>
</comment>
<dbReference type="GO" id="GO:0005737">
    <property type="term" value="C:cytoplasm"/>
    <property type="evidence" value="ECO:0007669"/>
    <property type="project" value="TreeGrafter"/>
</dbReference>
<evidence type="ECO:0000256" key="3">
    <source>
        <dbReference type="ARBA" id="ARBA00023123"/>
    </source>
</evidence>
<dbReference type="GO" id="GO:0016020">
    <property type="term" value="C:membrane"/>
    <property type="evidence" value="ECO:0007669"/>
    <property type="project" value="TreeGrafter"/>
</dbReference>
<dbReference type="PROSITE" id="PS51456">
    <property type="entry name" value="MYOSIN_MOTOR"/>
    <property type="match status" value="1"/>
</dbReference>
<dbReference type="Pfam" id="PF00063">
    <property type="entry name" value="Myosin_head"/>
    <property type="match status" value="1"/>
</dbReference>
<keyword evidence="5 6" id="KW-0009">Actin-binding</keyword>
<dbReference type="PANTHER" id="PTHR13140:SF706">
    <property type="entry name" value="DILUTE CLASS UNCONVENTIONAL MYOSIN, ISOFORM C"/>
    <property type="match status" value="1"/>
</dbReference>
<comment type="similarity">
    <text evidence="6">Belongs to the TRAFAC class myosin-kinesin ATPase superfamily. Myosin family.</text>
</comment>
<feature type="chain" id="PRO_5043318107" description="Myosin motor domain-containing protein" evidence="7">
    <location>
        <begin position="19"/>
        <end position="121"/>
    </location>
</feature>
<dbReference type="GO" id="GO:0007015">
    <property type="term" value="P:actin filament organization"/>
    <property type="evidence" value="ECO:0007669"/>
    <property type="project" value="TreeGrafter"/>
</dbReference>
<dbReference type="SUPFAM" id="SSF52540">
    <property type="entry name" value="P-loop containing nucleoside triphosphate hydrolases"/>
    <property type="match status" value="1"/>
</dbReference>
<dbReference type="InterPro" id="IPR027417">
    <property type="entry name" value="P-loop_NTPase"/>
</dbReference>
<sequence>MAMFKFLIALVKIVKVSTRELLPANPDILDGVEDLIQLSYLNEHSVLSNLHYRYSRDQIYSKAGPVLIAINPFKALPLHGINYIADYRQKFADTPHVYATADTAYDKMMRGQLLCITWLSI</sequence>
<evidence type="ECO:0000256" key="2">
    <source>
        <dbReference type="ARBA" id="ARBA00022840"/>
    </source>
</evidence>
<feature type="domain" description="Myosin motor" evidence="8">
    <location>
        <begin position="30"/>
        <end position="121"/>
    </location>
</feature>
<dbReference type="Proteomes" id="UP001443914">
    <property type="component" value="Unassembled WGS sequence"/>
</dbReference>
<evidence type="ECO:0000256" key="4">
    <source>
        <dbReference type="ARBA" id="ARBA00023175"/>
    </source>
</evidence>
<name>A0AAW1M7I6_SAPOF</name>
<keyword evidence="1" id="KW-0547">Nucleotide-binding</keyword>
<dbReference type="InterPro" id="IPR001609">
    <property type="entry name" value="Myosin_head_motor_dom-like"/>
</dbReference>
<feature type="signal peptide" evidence="7">
    <location>
        <begin position="1"/>
        <end position="18"/>
    </location>
</feature>
<evidence type="ECO:0000313" key="10">
    <source>
        <dbReference type="Proteomes" id="UP001443914"/>
    </source>
</evidence>
<keyword evidence="4" id="KW-0505">Motor protein</keyword>
<proteinExistence type="inferred from homology"/>
<evidence type="ECO:0000256" key="6">
    <source>
        <dbReference type="PROSITE-ProRule" id="PRU00782"/>
    </source>
</evidence>
<accession>A0AAW1M7I6</accession>
<dbReference type="PANTHER" id="PTHR13140">
    <property type="entry name" value="MYOSIN"/>
    <property type="match status" value="1"/>
</dbReference>
<dbReference type="GO" id="GO:0005524">
    <property type="term" value="F:ATP binding"/>
    <property type="evidence" value="ECO:0007669"/>
    <property type="project" value="UniProtKB-KW"/>
</dbReference>
<keyword evidence="7" id="KW-0732">Signal</keyword>
<protein>
    <recommendedName>
        <fullName evidence="8">Myosin motor domain-containing protein</fullName>
    </recommendedName>
</protein>
<dbReference type="GO" id="GO:0016459">
    <property type="term" value="C:myosin complex"/>
    <property type="evidence" value="ECO:0007669"/>
    <property type="project" value="UniProtKB-KW"/>
</dbReference>
<dbReference type="GO" id="GO:0000146">
    <property type="term" value="F:microfilament motor activity"/>
    <property type="evidence" value="ECO:0007669"/>
    <property type="project" value="TreeGrafter"/>
</dbReference>
<organism evidence="9 10">
    <name type="scientific">Saponaria officinalis</name>
    <name type="common">Common soapwort</name>
    <name type="synonym">Lychnis saponaria</name>
    <dbReference type="NCBI Taxonomy" id="3572"/>
    <lineage>
        <taxon>Eukaryota</taxon>
        <taxon>Viridiplantae</taxon>
        <taxon>Streptophyta</taxon>
        <taxon>Embryophyta</taxon>
        <taxon>Tracheophyta</taxon>
        <taxon>Spermatophyta</taxon>
        <taxon>Magnoliopsida</taxon>
        <taxon>eudicotyledons</taxon>
        <taxon>Gunneridae</taxon>
        <taxon>Pentapetalae</taxon>
        <taxon>Caryophyllales</taxon>
        <taxon>Caryophyllaceae</taxon>
        <taxon>Caryophylleae</taxon>
        <taxon>Saponaria</taxon>
    </lineage>
</organism>
<evidence type="ECO:0000256" key="1">
    <source>
        <dbReference type="ARBA" id="ARBA00022741"/>
    </source>
</evidence>
<dbReference type="EMBL" id="JBDFQZ010000003">
    <property type="protein sequence ID" value="KAK9740532.1"/>
    <property type="molecule type" value="Genomic_DNA"/>
</dbReference>
<comment type="caution">
    <text evidence="9">The sequence shown here is derived from an EMBL/GenBank/DDBJ whole genome shotgun (WGS) entry which is preliminary data.</text>
</comment>
<reference evidence="9" key="1">
    <citation type="submission" date="2024-03" db="EMBL/GenBank/DDBJ databases">
        <title>WGS assembly of Saponaria officinalis var. Norfolk2.</title>
        <authorList>
            <person name="Jenkins J."/>
            <person name="Shu S."/>
            <person name="Grimwood J."/>
            <person name="Barry K."/>
            <person name="Goodstein D."/>
            <person name="Schmutz J."/>
            <person name="Leebens-Mack J."/>
            <person name="Osbourn A."/>
        </authorList>
    </citation>
    <scope>NUCLEOTIDE SEQUENCE [LARGE SCALE GENOMIC DNA]</scope>
    <source>
        <strain evidence="9">JIC</strain>
    </source>
</reference>
<keyword evidence="3 6" id="KW-0518">Myosin</keyword>
<dbReference type="Gene3D" id="3.40.850.10">
    <property type="entry name" value="Kinesin motor domain"/>
    <property type="match status" value="1"/>
</dbReference>
<keyword evidence="2" id="KW-0067">ATP-binding</keyword>